<reference evidence="12" key="1">
    <citation type="submission" date="2022-03" db="EMBL/GenBank/DDBJ databases">
        <authorList>
            <person name="Alioto T."/>
            <person name="Alioto T."/>
            <person name="Gomez Garrido J."/>
        </authorList>
    </citation>
    <scope>NUCLEOTIDE SEQUENCE</scope>
</reference>
<dbReference type="PRINTS" id="PR00056">
    <property type="entry name" value="HSFDOMAIN"/>
</dbReference>
<keyword evidence="5" id="KW-0238">DNA-binding</keyword>
<gene>
    <name evidence="12" type="ORF">PECUL_23A062357</name>
</gene>
<dbReference type="PANTHER" id="PTHR10015:SF454">
    <property type="entry name" value="HEAT SHOCK FACTOR PROTEIN 3"/>
    <property type="match status" value="1"/>
</dbReference>
<dbReference type="FunFam" id="1.10.10.10:FF:000027">
    <property type="entry name" value="Heat shock transcription factor 1"/>
    <property type="match status" value="1"/>
</dbReference>
<evidence type="ECO:0000259" key="11">
    <source>
        <dbReference type="PROSITE" id="PS00434"/>
    </source>
</evidence>
<dbReference type="EMBL" id="OW240920">
    <property type="protein sequence ID" value="CAH2315478.1"/>
    <property type="molecule type" value="Genomic_DNA"/>
</dbReference>
<evidence type="ECO:0000313" key="13">
    <source>
        <dbReference type="Proteomes" id="UP001295444"/>
    </source>
</evidence>
<dbReference type="GO" id="GO:0003700">
    <property type="term" value="F:DNA-binding transcription factor activity"/>
    <property type="evidence" value="ECO:0007669"/>
    <property type="project" value="InterPro"/>
</dbReference>
<keyword evidence="4 12" id="KW-0346">Stress response</keyword>
<sequence>MKEPSASPANSTVPAFLVKLWTLVEDPTNADVIAWNWNGQNFCILDEQRFSKEILPKYFKHNNLSSFIRQLNMYGFRKVMNLESGLVKSDRATAIEFQHPCFKKGKAELLEFIKRKISSVKSGDLHLSQEELQKVFYELQELKEAQGDVDTQLHNMRRENEALWKEVSSLRRKHSQQQKLLAKILQFIIGLMRGNIVMGNNRKRTLKIEASQPPSKYARHVLHFPEDTGKQMNRSSQHPGNSTDDGLIIHEVLSPGEGTSSDQPTSSEQLLQCEIQHTTQTNTETHFDEAATNLLEEPVLNAQLLEENQAVVPSIYTNEDWLALDVIQANSSEDTDSVINSIINENNSVSSADMLDCEDIQDFLSCIDASLEDLQTMLSKKINVEADIIEGLFKPDLLSSDIKVTETNASLSRYDVFLSQDSMANDKRVVEPDLDDLLNKDKQLMHYTGNPLLSLFDELESNNSVSSAPTDLLTGKDDNLLTGSSEELRNNSLSVDTSKEADLLVEDTSGAHDPMPIFVLSPVNKLLDEVTESDTHV</sequence>
<accession>A0AAD1T2D7</accession>
<dbReference type="InterPro" id="IPR036388">
    <property type="entry name" value="WH-like_DNA-bd_sf"/>
</dbReference>
<organism evidence="12 13">
    <name type="scientific">Pelobates cultripes</name>
    <name type="common">Western spadefoot toad</name>
    <dbReference type="NCBI Taxonomy" id="61616"/>
    <lineage>
        <taxon>Eukaryota</taxon>
        <taxon>Metazoa</taxon>
        <taxon>Chordata</taxon>
        <taxon>Craniata</taxon>
        <taxon>Vertebrata</taxon>
        <taxon>Euteleostomi</taxon>
        <taxon>Amphibia</taxon>
        <taxon>Batrachia</taxon>
        <taxon>Anura</taxon>
        <taxon>Pelobatoidea</taxon>
        <taxon>Pelobatidae</taxon>
        <taxon>Pelobates</taxon>
    </lineage>
</organism>
<evidence type="ECO:0000256" key="8">
    <source>
        <dbReference type="ARBA" id="ARBA00023242"/>
    </source>
</evidence>
<evidence type="ECO:0000256" key="1">
    <source>
        <dbReference type="ARBA" id="ARBA00004123"/>
    </source>
</evidence>
<feature type="domain" description="HSF-type DNA-binding" evidence="11">
    <location>
        <begin position="55"/>
        <end position="79"/>
    </location>
</feature>
<evidence type="ECO:0000256" key="10">
    <source>
        <dbReference type="SAM" id="MobiDB-lite"/>
    </source>
</evidence>
<evidence type="ECO:0000256" key="2">
    <source>
        <dbReference type="ARBA" id="ARBA00006403"/>
    </source>
</evidence>
<keyword evidence="7" id="KW-0804">Transcription</keyword>
<comment type="subcellular location">
    <subcellularLocation>
        <location evidence="1">Nucleus</location>
    </subcellularLocation>
</comment>
<feature type="compositionally biased region" description="Polar residues" evidence="10">
    <location>
        <begin position="230"/>
        <end position="244"/>
    </location>
</feature>
<feature type="region of interest" description="Disordered" evidence="10">
    <location>
        <begin position="228"/>
        <end position="247"/>
    </location>
</feature>
<evidence type="ECO:0000256" key="9">
    <source>
        <dbReference type="RuleBase" id="RU004020"/>
    </source>
</evidence>
<evidence type="ECO:0000256" key="4">
    <source>
        <dbReference type="ARBA" id="ARBA00023016"/>
    </source>
</evidence>
<protein>
    <submittedName>
        <fullName evidence="12">Heat shock factor 3-like</fullName>
    </submittedName>
</protein>
<dbReference type="InterPro" id="IPR010542">
    <property type="entry name" value="Vert_HSTF_C"/>
</dbReference>
<dbReference type="Pfam" id="PF06546">
    <property type="entry name" value="Vert_HS_TF"/>
    <property type="match status" value="1"/>
</dbReference>
<keyword evidence="8" id="KW-0539">Nucleus</keyword>
<dbReference type="Gene3D" id="1.10.10.10">
    <property type="entry name" value="Winged helix-like DNA-binding domain superfamily/Winged helix DNA-binding domain"/>
    <property type="match status" value="1"/>
</dbReference>
<dbReference type="InterPro" id="IPR000232">
    <property type="entry name" value="HSF_DNA-bd"/>
</dbReference>
<dbReference type="GO" id="GO:0043565">
    <property type="term" value="F:sequence-specific DNA binding"/>
    <property type="evidence" value="ECO:0007669"/>
    <property type="project" value="InterPro"/>
</dbReference>
<proteinExistence type="inferred from homology"/>
<evidence type="ECO:0000256" key="5">
    <source>
        <dbReference type="ARBA" id="ARBA00023125"/>
    </source>
</evidence>
<dbReference type="SMART" id="SM00415">
    <property type="entry name" value="HSF"/>
    <property type="match status" value="1"/>
</dbReference>
<evidence type="ECO:0000313" key="12">
    <source>
        <dbReference type="EMBL" id="CAH2315478.1"/>
    </source>
</evidence>
<dbReference type="InterPro" id="IPR036390">
    <property type="entry name" value="WH_DNA-bd_sf"/>
</dbReference>
<dbReference type="Pfam" id="PF00447">
    <property type="entry name" value="HSF_DNA-bind"/>
    <property type="match status" value="1"/>
</dbReference>
<evidence type="ECO:0000256" key="7">
    <source>
        <dbReference type="ARBA" id="ARBA00023163"/>
    </source>
</evidence>
<name>A0AAD1T2D7_PELCU</name>
<dbReference type="AlphaFoldDB" id="A0AAD1T2D7"/>
<dbReference type="SUPFAM" id="SSF46785">
    <property type="entry name" value="Winged helix' DNA-binding domain"/>
    <property type="match status" value="1"/>
</dbReference>
<dbReference type="PANTHER" id="PTHR10015">
    <property type="entry name" value="HEAT SHOCK TRANSCRIPTION FACTOR"/>
    <property type="match status" value="1"/>
</dbReference>
<evidence type="ECO:0000256" key="6">
    <source>
        <dbReference type="ARBA" id="ARBA00023159"/>
    </source>
</evidence>
<dbReference type="GO" id="GO:0005634">
    <property type="term" value="C:nucleus"/>
    <property type="evidence" value="ECO:0007669"/>
    <property type="project" value="UniProtKB-SubCell"/>
</dbReference>
<evidence type="ECO:0000256" key="3">
    <source>
        <dbReference type="ARBA" id="ARBA00023015"/>
    </source>
</evidence>
<keyword evidence="13" id="KW-1185">Reference proteome</keyword>
<keyword evidence="6" id="KW-0010">Activator</keyword>
<comment type="similarity">
    <text evidence="2 9">Belongs to the HSF family.</text>
</comment>
<dbReference type="PROSITE" id="PS00434">
    <property type="entry name" value="HSF_DOMAIN"/>
    <property type="match status" value="1"/>
</dbReference>
<keyword evidence="3" id="KW-0805">Transcription regulation</keyword>
<dbReference type="Proteomes" id="UP001295444">
    <property type="component" value="Chromosome 09"/>
</dbReference>